<comment type="caution">
    <text evidence="2">The sequence shown here is derived from an EMBL/GenBank/DDBJ whole genome shotgun (WGS) entry which is preliminary data.</text>
</comment>
<protein>
    <submittedName>
        <fullName evidence="2">Uncharacterized protein</fullName>
    </submittedName>
</protein>
<organism evidence="2 3">
    <name type="scientific">Deinococcus multiflagellatus</name>
    <dbReference type="NCBI Taxonomy" id="1656887"/>
    <lineage>
        <taxon>Bacteria</taxon>
        <taxon>Thermotogati</taxon>
        <taxon>Deinococcota</taxon>
        <taxon>Deinococci</taxon>
        <taxon>Deinococcales</taxon>
        <taxon>Deinococcaceae</taxon>
        <taxon>Deinococcus</taxon>
    </lineage>
</organism>
<dbReference type="EMBL" id="JBHSWB010000003">
    <property type="protein sequence ID" value="MFC6663546.1"/>
    <property type="molecule type" value="Genomic_DNA"/>
</dbReference>
<keyword evidence="1" id="KW-1133">Transmembrane helix</keyword>
<keyword evidence="1" id="KW-0812">Transmembrane</keyword>
<dbReference type="Proteomes" id="UP001596317">
    <property type="component" value="Unassembled WGS sequence"/>
</dbReference>
<name>A0ABW1ZT47_9DEIO</name>
<keyword evidence="1" id="KW-0472">Membrane</keyword>
<feature type="transmembrane region" description="Helical" evidence="1">
    <location>
        <begin position="37"/>
        <end position="57"/>
    </location>
</feature>
<gene>
    <name evidence="2" type="ORF">ACFP90_26350</name>
</gene>
<sequence length="130" mass="14099">MPVWLRLLGVLVCALPLLVFVLNALQTQTPLEVLASLIYVLILGFFAFLLLIVPIVFPPLCWLIGFRPGALAGSGLLGLVGLGLLLTRSSTSDVELGRLLCVHLALCGVLGWEWRGAWKRQRQAMPPDAA</sequence>
<feature type="transmembrane region" description="Helical" evidence="1">
    <location>
        <begin position="69"/>
        <end position="90"/>
    </location>
</feature>
<dbReference type="RefSeq" id="WP_224607552.1">
    <property type="nucleotide sequence ID" value="NZ_JAIQXV010000006.1"/>
</dbReference>
<keyword evidence="3" id="KW-1185">Reference proteome</keyword>
<accession>A0ABW1ZT47</accession>
<proteinExistence type="predicted"/>
<evidence type="ECO:0000313" key="2">
    <source>
        <dbReference type="EMBL" id="MFC6663546.1"/>
    </source>
</evidence>
<evidence type="ECO:0000256" key="1">
    <source>
        <dbReference type="SAM" id="Phobius"/>
    </source>
</evidence>
<feature type="transmembrane region" description="Helical" evidence="1">
    <location>
        <begin position="96"/>
        <end position="114"/>
    </location>
</feature>
<evidence type="ECO:0000313" key="3">
    <source>
        <dbReference type="Proteomes" id="UP001596317"/>
    </source>
</evidence>
<reference evidence="3" key="1">
    <citation type="journal article" date="2019" name="Int. J. Syst. Evol. Microbiol.">
        <title>The Global Catalogue of Microorganisms (GCM) 10K type strain sequencing project: providing services to taxonomists for standard genome sequencing and annotation.</title>
        <authorList>
            <consortium name="The Broad Institute Genomics Platform"/>
            <consortium name="The Broad Institute Genome Sequencing Center for Infectious Disease"/>
            <person name="Wu L."/>
            <person name="Ma J."/>
        </authorList>
    </citation>
    <scope>NUCLEOTIDE SEQUENCE [LARGE SCALE GENOMIC DNA]</scope>
    <source>
        <strain evidence="3">CCUG 63830</strain>
    </source>
</reference>